<protein>
    <submittedName>
        <fullName evidence="1">Uncharacterized protein</fullName>
    </submittedName>
</protein>
<sequence>MFEPSAIAIVRAISQIETAIMNEGVAEIRVSDSVQELELAAAQAGKANLVGEHFRRELNTLPPSQVLWVGLFNEPGVCVTTVAAKLDEHSGWSLQQQIVSYFERAFDADDGSKVILAKGSASYAGGLTGTSVYVGEGHVHKDWRGKNLLALAQRMLILLAFNEWRPQTIYGFMRPDKIRKKYHLNWGYSIERPNAVIWRKPPAQKDLRDLHFVALGTEGVCRLCQDPLLAGCGKFS</sequence>
<dbReference type="AlphaFoldDB" id="A0A926S4X6"/>
<proteinExistence type="predicted"/>
<evidence type="ECO:0000313" key="2">
    <source>
        <dbReference type="Proteomes" id="UP000598467"/>
    </source>
</evidence>
<name>A0A926S4X6_9HYPH</name>
<dbReference type="EMBL" id="JABFCZ010000001">
    <property type="protein sequence ID" value="MBD1544852.1"/>
    <property type="molecule type" value="Genomic_DNA"/>
</dbReference>
<organism evidence="1 2">
    <name type="scientific">Roseibium aggregatum</name>
    <dbReference type="NCBI Taxonomy" id="187304"/>
    <lineage>
        <taxon>Bacteria</taxon>
        <taxon>Pseudomonadati</taxon>
        <taxon>Pseudomonadota</taxon>
        <taxon>Alphaproteobacteria</taxon>
        <taxon>Hyphomicrobiales</taxon>
        <taxon>Stappiaceae</taxon>
        <taxon>Roseibium</taxon>
    </lineage>
</organism>
<dbReference type="RefSeq" id="WP_190289516.1">
    <property type="nucleotide sequence ID" value="NZ_JABFCZ010000001.1"/>
</dbReference>
<accession>A0A926S4X6</accession>
<reference evidence="1" key="1">
    <citation type="submission" date="2020-05" db="EMBL/GenBank/DDBJ databases">
        <title>Identification of trans-AT polyketide cluster in two marine bacteria, producers of a novel glutaramide-containing polyketide sesbanimide D and analogs.</title>
        <authorList>
            <person name="Kacar D."/>
            <person name="Rodriguez P."/>
            <person name="Canedo L."/>
            <person name="Gonzalez E."/>
            <person name="Galan B."/>
            <person name="De La Calle F."/>
            <person name="Garcia J.L."/>
        </authorList>
    </citation>
    <scope>NUCLEOTIDE SEQUENCE</scope>
    <source>
        <strain evidence="1">PHM038</strain>
    </source>
</reference>
<comment type="caution">
    <text evidence="1">The sequence shown here is derived from an EMBL/GenBank/DDBJ whole genome shotgun (WGS) entry which is preliminary data.</text>
</comment>
<dbReference type="Proteomes" id="UP000598467">
    <property type="component" value="Unassembled WGS sequence"/>
</dbReference>
<evidence type="ECO:0000313" key="1">
    <source>
        <dbReference type="EMBL" id="MBD1544852.1"/>
    </source>
</evidence>
<gene>
    <name evidence="1" type="ORF">HK439_01140</name>
</gene>